<keyword evidence="7" id="KW-0732">Signal</keyword>
<dbReference type="RefSeq" id="WP_347287360.1">
    <property type="nucleotide sequence ID" value="NZ_JAUZQE010000031.1"/>
</dbReference>
<keyword evidence="2 6" id="KW-0349">Heme</keyword>
<evidence type="ECO:0000256" key="7">
    <source>
        <dbReference type="SAM" id="SignalP"/>
    </source>
</evidence>
<evidence type="ECO:0000256" key="4">
    <source>
        <dbReference type="ARBA" id="ARBA00022982"/>
    </source>
</evidence>
<gene>
    <name evidence="9" type="ORF">Q8947_11680</name>
</gene>
<keyword evidence="4" id="KW-0249">Electron transport</keyword>
<evidence type="ECO:0000256" key="1">
    <source>
        <dbReference type="ARBA" id="ARBA00022448"/>
    </source>
</evidence>
<evidence type="ECO:0000313" key="10">
    <source>
        <dbReference type="Proteomes" id="UP001232156"/>
    </source>
</evidence>
<keyword evidence="10" id="KW-1185">Reference proteome</keyword>
<dbReference type="InterPro" id="IPR036909">
    <property type="entry name" value="Cyt_c-like_dom_sf"/>
</dbReference>
<keyword evidence="3 6" id="KW-0479">Metal-binding</keyword>
<dbReference type="PANTHER" id="PTHR35008:SF9">
    <property type="entry name" value="CYTOCHROME C DOMAIN-CONTAINING PROTEIN"/>
    <property type="match status" value="1"/>
</dbReference>
<dbReference type="Proteomes" id="UP001232156">
    <property type="component" value="Unassembled WGS sequence"/>
</dbReference>
<dbReference type="SUPFAM" id="SSF46626">
    <property type="entry name" value="Cytochrome c"/>
    <property type="match status" value="1"/>
</dbReference>
<evidence type="ECO:0000256" key="5">
    <source>
        <dbReference type="ARBA" id="ARBA00023004"/>
    </source>
</evidence>
<dbReference type="Pfam" id="PF13442">
    <property type="entry name" value="Cytochrome_CBB3"/>
    <property type="match status" value="1"/>
</dbReference>
<dbReference type="InterPro" id="IPR009056">
    <property type="entry name" value="Cyt_c-like_dom"/>
</dbReference>
<proteinExistence type="predicted"/>
<protein>
    <submittedName>
        <fullName evidence="9">Cytochrome c</fullName>
    </submittedName>
</protein>
<evidence type="ECO:0000256" key="6">
    <source>
        <dbReference type="PROSITE-ProRule" id="PRU00433"/>
    </source>
</evidence>
<dbReference type="InterPro" id="IPR051459">
    <property type="entry name" value="Cytochrome_c-type_DH"/>
</dbReference>
<feature type="chain" id="PRO_5045999515" evidence="7">
    <location>
        <begin position="38"/>
        <end position="156"/>
    </location>
</feature>
<evidence type="ECO:0000313" key="9">
    <source>
        <dbReference type="EMBL" id="MDR4126640.1"/>
    </source>
</evidence>
<name>A0ABU1D8B0_9BURK</name>
<dbReference type="EMBL" id="JAUZQE010000031">
    <property type="protein sequence ID" value="MDR4126640.1"/>
    <property type="molecule type" value="Genomic_DNA"/>
</dbReference>
<dbReference type="PANTHER" id="PTHR35008">
    <property type="entry name" value="BLL4482 PROTEIN-RELATED"/>
    <property type="match status" value="1"/>
</dbReference>
<evidence type="ECO:0000256" key="2">
    <source>
        <dbReference type="ARBA" id="ARBA00022617"/>
    </source>
</evidence>
<sequence length="156" mass="16064">MTQQTVHTAGVVSRFAPYLAPLSLAVTLGLAAMPAAAQGAAGQAQAATESAGALGGPDGEQLYRQNCMACHMAQGEGAQGLGRFPALANNPALTAAGYPIFVVLNGLGGMPWFNGMLSDEEIAAVVSYVRTHFGNTYTDPVRPEDVAMMRGPVPTE</sequence>
<dbReference type="Gene3D" id="1.10.760.10">
    <property type="entry name" value="Cytochrome c-like domain"/>
    <property type="match status" value="1"/>
</dbReference>
<keyword evidence="1" id="KW-0813">Transport</keyword>
<organism evidence="9 10">
    <name type="scientific">Yanghanlia caeni</name>
    <dbReference type="NCBI Taxonomy" id="3064283"/>
    <lineage>
        <taxon>Bacteria</taxon>
        <taxon>Pseudomonadati</taxon>
        <taxon>Pseudomonadota</taxon>
        <taxon>Betaproteobacteria</taxon>
        <taxon>Burkholderiales</taxon>
        <taxon>Alcaligenaceae</taxon>
        <taxon>Yanghanlia</taxon>
    </lineage>
</organism>
<feature type="domain" description="Cytochrome c" evidence="8">
    <location>
        <begin position="54"/>
        <end position="133"/>
    </location>
</feature>
<dbReference type="PRINTS" id="PR00605">
    <property type="entry name" value="CYTCHROMECIC"/>
</dbReference>
<accession>A0ABU1D8B0</accession>
<dbReference type="InterPro" id="IPR008168">
    <property type="entry name" value="Cyt_C_IC"/>
</dbReference>
<dbReference type="PROSITE" id="PS51007">
    <property type="entry name" value="CYTC"/>
    <property type="match status" value="1"/>
</dbReference>
<feature type="signal peptide" evidence="7">
    <location>
        <begin position="1"/>
        <end position="37"/>
    </location>
</feature>
<keyword evidence="5 6" id="KW-0408">Iron</keyword>
<comment type="caution">
    <text evidence="9">The sequence shown here is derived from an EMBL/GenBank/DDBJ whole genome shotgun (WGS) entry which is preliminary data.</text>
</comment>
<evidence type="ECO:0000259" key="8">
    <source>
        <dbReference type="PROSITE" id="PS51007"/>
    </source>
</evidence>
<evidence type="ECO:0000256" key="3">
    <source>
        <dbReference type="ARBA" id="ARBA00022723"/>
    </source>
</evidence>
<reference evidence="9 10" key="1">
    <citation type="submission" date="2023-08" db="EMBL/GenBank/DDBJ databases">
        <title>Alcaligenaceae gen. nov., a novel taxon isolated from the sludge of Yixing Pesticide Factory.</title>
        <authorList>
            <person name="Ruan L."/>
        </authorList>
    </citation>
    <scope>NUCLEOTIDE SEQUENCE [LARGE SCALE GENOMIC DNA]</scope>
    <source>
        <strain evidence="9 10">LG-2</strain>
    </source>
</reference>